<dbReference type="EMBL" id="VDFM01000009">
    <property type="protein sequence ID" value="MQS52922.1"/>
    <property type="molecule type" value="Genomic_DNA"/>
</dbReference>
<dbReference type="AlphaFoldDB" id="A0A5P0ZIR4"/>
<evidence type="ECO:0000313" key="8">
    <source>
        <dbReference type="Proteomes" id="UP000380386"/>
    </source>
</evidence>
<dbReference type="OrthoDB" id="2237368at2"/>
<protein>
    <submittedName>
        <fullName evidence="7">HlyD family efflux transporter periplasmic adaptor subunit</fullName>
    </submittedName>
</protein>
<dbReference type="Pfam" id="PF25940">
    <property type="entry name" value="LcnD_C"/>
    <property type="match status" value="1"/>
</dbReference>
<dbReference type="Gene3D" id="2.40.30.170">
    <property type="match status" value="1"/>
</dbReference>
<evidence type="ECO:0000256" key="1">
    <source>
        <dbReference type="ARBA" id="ARBA00004370"/>
    </source>
</evidence>
<evidence type="ECO:0000259" key="6">
    <source>
        <dbReference type="Pfam" id="PF25940"/>
    </source>
</evidence>
<keyword evidence="3 5" id="KW-1133">Transmembrane helix</keyword>
<evidence type="ECO:0000256" key="5">
    <source>
        <dbReference type="SAM" id="Phobius"/>
    </source>
</evidence>
<dbReference type="Proteomes" id="UP000380386">
    <property type="component" value="Unassembled WGS sequence"/>
</dbReference>
<sequence length="225" mass="25433">MENKFLESSEFYNSKFNNFSTIIIVPIAIMVVLVFFMSLFMEKEVSINTIGIIGNYGGESTAVKHSRGSSLSSTIHEGDKLRAGQIIGWGNKNRPPIKAPISGLVHIDPNGEVSIFTPIQFARKLSCSMYLRQKDLSLVRRNQSIRLTIQQNSDKPIIMNGKLRNISVVPVQSKNGPEYNAIGYVKVNKQNAKRIKYGMNGEISIISKKETYFNYFENKLLDTRY</sequence>
<evidence type="ECO:0000313" key="7">
    <source>
        <dbReference type="EMBL" id="MQS52922.1"/>
    </source>
</evidence>
<comment type="caution">
    <text evidence="7">The sequence shown here is derived from an EMBL/GenBank/DDBJ whole genome shotgun (WGS) entry which is preliminary data.</text>
</comment>
<dbReference type="InterPro" id="IPR058795">
    <property type="entry name" value="LcnD_C"/>
</dbReference>
<feature type="transmembrane region" description="Helical" evidence="5">
    <location>
        <begin position="20"/>
        <end position="40"/>
    </location>
</feature>
<keyword evidence="2 5" id="KW-0812">Transmembrane</keyword>
<evidence type="ECO:0000256" key="3">
    <source>
        <dbReference type="ARBA" id="ARBA00022989"/>
    </source>
</evidence>
<name>A0A5P0ZIR4_9LACO</name>
<dbReference type="RefSeq" id="WP_153383479.1">
    <property type="nucleotide sequence ID" value="NZ_VDFM01000009.1"/>
</dbReference>
<evidence type="ECO:0000256" key="4">
    <source>
        <dbReference type="ARBA" id="ARBA00023136"/>
    </source>
</evidence>
<proteinExistence type="predicted"/>
<feature type="domain" description="LcnD-like C-terminal" evidence="6">
    <location>
        <begin position="124"/>
        <end position="209"/>
    </location>
</feature>
<gene>
    <name evidence="7" type="ORF">FHL02_07800</name>
</gene>
<organism evidence="7 8">
    <name type="scientific">Companilactobacillus mishanensis</name>
    <dbReference type="NCBI Taxonomy" id="2486008"/>
    <lineage>
        <taxon>Bacteria</taxon>
        <taxon>Bacillati</taxon>
        <taxon>Bacillota</taxon>
        <taxon>Bacilli</taxon>
        <taxon>Lactobacillales</taxon>
        <taxon>Lactobacillaceae</taxon>
        <taxon>Companilactobacillus</taxon>
    </lineage>
</organism>
<comment type="subcellular location">
    <subcellularLocation>
        <location evidence="1">Membrane</location>
    </subcellularLocation>
</comment>
<evidence type="ECO:0000256" key="2">
    <source>
        <dbReference type="ARBA" id="ARBA00022692"/>
    </source>
</evidence>
<accession>A0A5P0ZIR4</accession>
<keyword evidence="4 5" id="KW-0472">Membrane</keyword>
<reference evidence="7 8" key="1">
    <citation type="journal article" date="2019" name="Syst. Appl. Microbiol.">
        <title>Polyphasic characterization of two novel Lactobacillus spp. isolated from blown salami packages: Description of Lactobacillus halodurans sp. nov. and Lactobacillus salsicarnum sp. nov.</title>
        <authorList>
            <person name="Schuster J.A."/>
            <person name="Klingl A."/>
            <person name="Vogel R.F."/>
            <person name="Ehrmann M.A."/>
        </authorList>
    </citation>
    <scope>NUCLEOTIDE SEQUENCE [LARGE SCALE GENOMIC DNA]</scope>
    <source>
        <strain evidence="7 8">TMW 1.2118</strain>
    </source>
</reference>